<dbReference type="OMA" id="VWTPQIT"/>
<dbReference type="SUPFAM" id="SSF63712">
    <property type="entry name" value="Nicotinic receptor ligand binding domain-like"/>
    <property type="match status" value="1"/>
</dbReference>
<dbReference type="Pfam" id="PF02932">
    <property type="entry name" value="Neur_chan_memb"/>
    <property type="match status" value="1"/>
</dbReference>
<dbReference type="Gene3D" id="2.70.170.10">
    <property type="entry name" value="Neurotransmitter-gated ion-channel ligand-binding domain"/>
    <property type="match status" value="1"/>
</dbReference>
<feature type="transmembrane region" description="Helical" evidence="6">
    <location>
        <begin position="299"/>
        <end position="324"/>
    </location>
</feature>
<dbReference type="InterPro" id="IPR038050">
    <property type="entry name" value="Neuro_actylchol_rec"/>
</dbReference>
<evidence type="ECO:0000256" key="3">
    <source>
        <dbReference type="ARBA" id="ARBA00022989"/>
    </source>
</evidence>
<dbReference type="FunFam" id="1.20.58.390:FF:000092">
    <property type="entry name" value="Nicotinic acetylcholine receptor subunit alpha10"/>
    <property type="match status" value="1"/>
</dbReference>
<feature type="region of interest" description="Disordered" evidence="5">
    <location>
        <begin position="374"/>
        <end position="395"/>
    </location>
</feature>
<dbReference type="GO" id="GO:0004888">
    <property type="term" value="F:transmembrane signaling receptor activity"/>
    <property type="evidence" value="ECO:0007669"/>
    <property type="project" value="InterPro"/>
</dbReference>
<evidence type="ECO:0000256" key="2">
    <source>
        <dbReference type="ARBA" id="ARBA00022692"/>
    </source>
</evidence>
<feature type="chain" id="PRO_5005536456" evidence="7">
    <location>
        <begin position="25"/>
        <end position="433"/>
    </location>
</feature>
<feature type="transmembrane region" description="Helical" evidence="6">
    <location>
        <begin position="239"/>
        <end position="262"/>
    </location>
</feature>
<evidence type="ECO:0000256" key="4">
    <source>
        <dbReference type="ARBA" id="ARBA00023136"/>
    </source>
</evidence>
<feature type="signal peptide" evidence="7">
    <location>
        <begin position="1"/>
        <end position="24"/>
    </location>
</feature>
<dbReference type="STRING" id="7375.A0A0L0CID7"/>
<feature type="domain" description="Neurotransmitter-gated ion-channel transmembrane" evidence="9">
    <location>
        <begin position="246"/>
        <end position="369"/>
    </location>
</feature>
<keyword evidence="11" id="KW-1185">Reference proteome</keyword>
<dbReference type="OrthoDB" id="410315at2759"/>
<feature type="domain" description="Neurotransmitter-gated ion-channel ligand-binding" evidence="8">
    <location>
        <begin position="40"/>
        <end position="236"/>
    </location>
</feature>
<name>A0A0L0CID7_LUCCU</name>
<dbReference type="PRINTS" id="PR00252">
    <property type="entry name" value="NRIONCHANNEL"/>
</dbReference>
<dbReference type="FunFam" id="2.70.170.10:FF:000028">
    <property type="entry name" value="AcetylCholine Receptor"/>
    <property type="match status" value="1"/>
</dbReference>
<keyword evidence="4 6" id="KW-0472">Membrane</keyword>
<dbReference type="CDD" id="cd18989">
    <property type="entry name" value="LGIC_ECD_cation"/>
    <property type="match status" value="1"/>
</dbReference>
<evidence type="ECO:0000259" key="8">
    <source>
        <dbReference type="Pfam" id="PF02931"/>
    </source>
</evidence>
<sequence>MFISCRSATFIFGIFLLLAQGVISDDDGSSDSYNITTLDRLHVQLFTNYDKTAHPMATPSQKTNTTIFMSVGYIDIDELNGKMTVHGWVTLRWKDGGRTWRPEYFDNITTIHLRSREIWKPDITLLNSAGNEGDYMGDTQALLASDGSFIWVPPVVYTAYCNLNLKLWPYDTQTCKLKIGTWTMTNIFPKFVEINETLDYSDLIKSTEWDISDAKSQYVTQDFYSYLEYTFTLQRRSSMYSAVIFTPASCIILLCLSTFWLPPQMGEKILLNGIVIVVVAAFLMYFAQMLPILAENTPLVVLFYSSSLLMLSLSTIISVIVLYLSTAKHKKRVPEFLKNLLNGVVGRVLLLSQFTLEAEPQSLLNNGTKELGEHVYDNPDQSETPDPTHINPNQLPTSRSIQFDWVLLATAFDRICFLIYCLLFMILAIAYSV</sequence>
<dbReference type="InterPro" id="IPR036734">
    <property type="entry name" value="Neur_chan_lig-bd_sf"/>
</dbReference>
<dbReference type="Proteomes" id="UP000037069">
    <property type="component" value="Unassembled WGS sequence"/>
</dbReference>
<dbReference type="InterPro" id="IPR006202">
    <property type="entry name" value="Neur_chan_lig-bd"/>
</dbReference>
<proteinExistence type="predicted"/>
<accession>A0A0L0CID7</accession>
<dbReference type="AlphaFoldDB" id="A0A0L0CID7"/>
<evidence type="ECO:0000256" key="6">
    <source>
        <dbReference type="SAM" id="Phobius"/>
    </source>
</evidence>
<dbReference type="GO" id="GO:0016020">
    <property type="term" value="C:membrane"/>
    <property type="evidence" value="ECO:0007669"/>
    <property type="project" value="UniProtKB-SubCell"/>
</dbReference>
<feature type="transmembrane region" description="Helical" evidence="6">
    <location>
        <begin position="405"/>
        <end position="431"/>
    </location>
</feature>
<feature type="transmembrane region" description="Helical" evidence="6">
    <location>
        <begin position="269"/>
        <end position="287"/>
    </location>
</feature>
<reference evidence="10 11" key="1">
    <citation type="journal article" date="2015" name="Nat. Commun.">
        <title>Lucilia cuprina genome unlocks parasitic fly biology to underpin future interventions.</title>
        <authorList>
            <person name="Anstead C.A."/>
            <person name="Korhonen P.K."/>
            <person name="Young N.D."/>
            <person name="Hall R.S."/>
            <person name="Jex A.R."/>
            <person name="Murali S.C."/>
            <person name="Hughes D.S."/>
            <person name="Lee S.F."/>
            <person name="Perry T."/>
            <person name="Stroehlein A.J."/>
            <person name="Ansell B.R."/>
            <person name="Breugelmans B."/>
            <person name="Hofmann A."/>
            <person name="Qu J."/>
            <person name="Dugan S."/>
            <person name="Lee S.L."/>
            <person name="Chao H."/>
            <person name="Dinh H."/>
            <person name="Han Y."/>
            <person name="Doddapaneni H.V."/>
            <person name="Worley K.C."/>
            <person name="Muzny D.M."/>
            <person name="Ioannidis P."/>
            <person name="Waterhouse R.M."/>
            <person name="Zdobnov E.M."/>
            <person name="James P.J."/>
            <person name="Bagnall N.H."/>
            <person name="Kotze A.C."/>
            <person name="Gibbs R.A."/>
            <person name="Richards S."/>
            <person name="Batterham P."/>
            <person name="Gasser R.B."/>
        </authorList>
    </citation>
    <scope>NUCLEOTIDE SEQUENCE [LARGE SCALE GENOMIC DNA]</scope>
    <source>
        <strain evidence="10 11">LS</strain>
        <tissue evidence="10">Full body</tissue>
    </source>
</reference>
<evidence type="ECO:0000313" key="10">
    <source>
        <dbReference type="EMBL" id="KNC31254.1"/>
    </source>
</evidence>
<evidence type="ECO:0000313" key="11">
    <source>
        <dbReference type="Proteomes" id="UP000037069"/>
    </source>
</evidence>
<dbReference type="SUPFAM" id="SSF90112">
    <property type="entry name" value="Neurotransmitter-gated ion-channel transmembrane pore"/>
    <property type="match status" value="1"/>
</dbReference>
<keyword evidence="3 6" id="KW-1133">Transmembrane helix</keyword>
<dbReference type="EMBL" id="JRES01000438">
    <property type="protein sequence ID" value="KNC31254.1"/>
    <property type="molecule type" value="Genomic_DNA"/>
</dbReference>
<feature type="compositionally biased region" description="Polar residues" evidence="5">
    <location>
        <begin position="379"/>
        <end position="395"/>
    </location>
</feature>
<dbReference type="InterPro" id="IPR006029">
    <property type="entry name" value="Neurotrans-gated_channel_TM"/>
</dbReference>
<dbReference type="InterPro" id="IPR006201">
    <property type="entry name" value="Neur_channel"/>
</dbReference>
<dbReference type="Pfam" id="PF02931">
    <property type="entry name" value="Neur_chan_LBD"/>
    <property type="match status" value="1"/>
</dbReference>
<evidence type="ECO:0000256" key="5">
    <source>
        <dbReference type="SAM" id="MobiDB-lite"/>
    </source>
</evidence>
<evidence type="ECO:0000259" key="9">
    <source>
        <dbReference type="Pfam" id="PF02932"/>
    </source>
</evidence>
<dbReference type="GO" id="GO:0005230">
    <property type="term" value="F:extracellular ligand-gated monoatomic ion channel activity"/>
    <property type="evidence" value="ECO:0007669"/>
    <property type="project" value="InterPro"/>
</dbReference>
<evidence type="ECO:0000256" key="7">
    <source>
        <dbReference type="SAM" id="SignalP"/>
    </source>
</evidence>
<evidence type="ECO:0000256" key="1">
    <source>
        <dbReference type="ARBA" id="ARBA00004141"/>
    </source>
</evidence>
<protein>
    <submittedName>
        <fullName evidence="10">Uncharacterized protein</fullName>
    </submittedName>
</protein>
<gene>
    <name evidence="10" type="ORF">FF38_14368</name>
</gene>
<comment type="subcellular location">
    <subcellularLocation>
        <location evidence="1">Membrane</location>
        <topology evidence="1">Multi-pass membrane protein</topology>
    </subcellularLocation>
</comment>
<dbReference type="PANTHER" id="PTHR18945">
    <property type="entry name" value="NEUROTRANSMITTER GATED ION CHANNEL"/>
    <property type="match status" value="1"/>
</dbReference>
<dbReference type="Gene3D" id="1.20.58.390">
    <property type="entry name" value="Neurotransmitter-gated ion-channel transmembrane domain"/>
    <property type="match status" value="1"/>
</dbReference>
<organism evidence="10 11">
    <name type="scientific">Lucilia cuprina</name>
    <name type="common">Green bottle fly</name>
    <name type="synonym">Australian sheep blowfly</name>
    <dbReference type="NCBI Taxonomy" id="7375"/>
    <lineage>
        <taxon>Eukaryota</taxon>
        <taxon>Metazoa</taxon>
        <taxon>Ecdysozoa</taxon>
        <taxon>Arthropoda</taxon>
        <taxon>Hexapoda</taxon>
        <taxon>Insecta</taxon>
        <taxon>Pterygota</taxon>
        <taxon>Neoptera</taxon>
        <taxon>Endopterygota</taxon>
        <taxon>Diptera</taxon>
        <taxon>Brachycera</taxon>
        <taxon>Muscomorpha</taxon>
        <taxon>Oestroidea</taxon>
        <taxon>Calliphoridae</taxon>
        <taxon>Luciliinae</taxon>
        <taxon>Lucilia</taxon>
    </lineage>
</organism>
<dbReference type="InterPro" id="IPR036719">
    <property type="entry name" value="Neuro-gated_channel_TM_sf"/>
</dbReference>
<keyword evidence="7" id="KW-0732">Signal</keyword>
<keyword evidence="2 6" id="KW-0812">Transmembrane</keyword>
<comment type="caution">
    <text evidence="10">The sequence shown here is derived from an EMBL/GenBank/DDBJ whole genome shotgun (WGS) entry which is preliminary data.</text>
</comment>